<dbReference type="GO" id="GO:0006897">
    <property type="term" value="P:endocytosis"/>
    <property type="evidence" value="ECO:0007669"/>
    <property type="project" value="TreeGrafter"/>
</dbReference>
<comment type="caution">
    <text evidence="2">The sequence shown here is derived from an EMBL/GenBank/DDBJ whole genome shotgun (WGS) entry which is preliminary data.</text>
</comment>
<proteinExistence type="inferred from homology"/>
<dbReference type="GO" id="GO:0035621">
    <property type="term" value="P:ER to Golgi ceramide transport"/>
    <property type="evidence" value="ECO:0007669"/>
    <property type="project" value="TreeGrafter"/>
</dbReference>
<accession>A0A8H7ZNB9</accession>
<sequence>MHLVLKSSSDHYTWTLPTTWLRNLIGGNKYLEHQGDARIVNHTTGDMCVLQFKESGFFSNAKNEVEGTITVGESRKTMGLTGKWSEVLYHEVEPSQLTILWKARSLLPDADQYYGFTAFTIELNEITADLRGRLPRTDSRLRPDLRLYENGYVDSAEEEKKRVEERQRETRRAMEARGEAWRPAWFELRDDAVDGNPAWVYKGGYWEARQTQQWPDGVELW</sequence>
<organism evidence="2 3">
    <name type="scientific">Olpidium bornovanus</name>
    <dbReference type="NCBI Taxonomy" id="278681"/>
    <lineage>
        <taxon>Eukaryota</taxon>
        <taxon>Fungi</taxon>
        <taxon>Fungi incertae sedis</taxon>
        <taxon>Olpidiomycota</taxon>
        <taxon>Olpidiomycotina</taxon>
        <taxon>Olpidiomycetes</taxon>
        <taxon>Olpidiales</taxon>
        <taxon>Olpidiaceae</taxon>
        <taxon>Olpidium</taxon>
    </lineage>
</organism>
<dbReference type="SUPFAM" id="SSF144000">
    <property type="entry name" value="Oxysterol-binding protein-like"/>
    <property type="match status" value="1"/>
</dbReference>
<evidence type="ECO:0000256" key="1">
    <source>
        <dbReference type="ARBA" id="ARBA00008842"/>
    </source>
</evidence>
<evidence type="ECO:0000313" key="2">
    <source>
        <dbReference type="EMBL" id="KAG5456240.1"/>
    </source>
</evidence>
<dbReference type="OrthoDB" id="1854502at2759"/>
<dbReference type="GO" id="GO:0097038">
    <property type="term" value="C:perinuclear endoplasmic reticulum"/>
    <property type="evidence" value="ECO:0007669"/>
    <property type="project" value="TreeGrafter"/>
</dbReference>
<keyword evidence="3" id="KW-1185">Reference proteome</keyword>
<dbReference type="Proteomes" id="UP000673691">
    <property type="component" value="Unassembled WGS sequence"/>
</dbReference>
<protein>
    <submittedName>
        <fullName evidence="2">MKIAA0772 protein</fullName>
    </submittedName>
</protein>
<dbReference type="GO" id="GO:0005829">
    <property type="term" value="C:cytosol"/>
    <property type="evidence" value="ECO:0007669"/>
    <property type="project" value="TreeGrafter"/>
</dbReference>
<evidence type="ECO:0000313" key="3">
    <source>
        <dbReference type="Proteomes" id="UP000673691"/>
    </source>
</evidence>
<dbReference type="GO" id="GO:0030011">
    <property type="term" value="P:maintenance of cell polarity"/>
    <property type="evidence" value="ECO:0007669"/>
    <property type="project" value="TreeGrafter"/>
</dbReference>
<gene>
    <name evidence="2" type="ORF">BJ554DRAFT_4071</name>
</gene>
<dbReference type="GO" id="GO:0005886">
    <property type="term" value="C:plasma membrane"/>
    <property type="evidence" value="ECO:0007669"/>
    <property type="project" value="TreeGrafter"/>
</dbReference>
<dbReference type="InterPro" id="IPR037239">
    <property type="entry name" value="OSBP_sf"/>
</dbReference>
<dbReference type="EMBL" id="JAEFCI010012047">
    <property type="protein sequence ID" value="KAG5456240.1"/>
    <property type="molecule type" value="Genomic_DNA"/>
</dbReference>
<dbReference type="GO" id="GO:0032541">
    <property type="term" value="C:cortical endoplasmic reticulum"/>
    <property type="evidence" value="ECO:0007669"/>
    <property type="project" value="TreeGrafter"/>
</dbReference>
<dbReference type="PANTHER" id="PTHR10972:SF203">
    <property type="entry name" value="OXYSTEROL-BINDING PROTEIN HOMOLOG 3"/>
    <property type="match status" value="1"/>
</dbReference>
<dbReference type="PANTHER" id="PTHR10972">
    <property type="entry name" value="OXYSTEROL-BINDING PROTEIN-RELATED"/>
    <property type="match status" value="1"/>
</dbReference>
<dbReference type="GO" id="GO:0032934">
    <property type="term" value="F:sterol binding"/>
    <property type="evidence" value="ECO:0007669"/>
    <property type="project" value="TreeGrafter"/>
</dbReference>
<reference evidence="2 3" key="1">
    <citation type="journal article" name="Sci. Rep.">
        <title>Genome-scale phylogenetic analyses confirm Olpidium as the closest living zoosporic fungus to the non-flagellated, terrestrial fungi.</title>
        <authorList>
            <person name="Chang Y."/>
            <person name="Rochon D."/>
            <person name="Sekimoto S."/>
            <person name="Wang Y."/>
            <person name="Chovatia M."/>
            <person name="Sandor L."/>
            <person name="Salamov A."/>
            <person name="Grigoriev I.V."/>
            <person name="Stajich J.E."/>
            <person name="Spatafora J.W."/>
        </authorList>
    </citation>
    <scope>NUCLEOTIDE SEQUENCE [LARGE SCALE GENOMIC DNA]</scope>
    <source>
        <strain evidence="2">S191</strain>
    </source>
</reference>
<dbReference type="InterPro" id="IPR000648">
    <property type="entry name" value="Oxysterol-bd"/>
</dbReference>
<dbReference type="Gene3D" id="2.40.160.120">
    <property type="match status" value="1"/>
</dbReference>
<dbReference type="GO" id="GO:0034727">
    <property type="term" value="P:piecemeal microautophagy of the nucleus"/>
    <property type="evidence" value="ECO:0007669"/>
    <property type="project" value="TreeGrafter"/>
</dbReference>
<dbReference type="Gene3D" id="3.30.70.3490">
    <property type="match status" value="1"/>
</dbReference>
<dbReference type="Pfam" id="PF01237">
    <property type="entry name" value="Oxysterol_BP"/>
    <property type="match status" value="1"/>
</dbReference>
<dbReference type="GO" id="GO:0006887">
    <property type="term" value="P:exocytosis"/>
    <property type="evidence" value="ECO:0007669"/>
    <property type="project" value="TreeGrafter"/>
</dbReference>
<name>A0A8H7ZNB9_9FUNG</name>
<comment type="similarity">
    <text evidence="1">Belongs to the OSBP family.</text>
</comment>
<dbReference type="AlphaFoldDB" id="A0A8H7ZNB9"/>